<feature type="signal peptide" evidence="1">
    <location>
        <begin position="1"/>
        <end position="29"/>
    </location>
</feature>
<evidence type="ECO:0000313" key="3">
    <source>
        <dbReference type="Proteomes" id="UP000593567"/>
    </source>
</evidence>
<dbReference type="EMBL" id="VXIV02000441">
    <property type="protein sequence ID" value="KAF6038260.1"/>
    <property type="molecule type" value="Genomic_DNA"/>
</dbReference>
<gene>
    <name evidence="2" type="ORF">EB796_003421</name>
</gene>
<comment type="caution">
    <text evidence="2">The sequence shown here is derived from an EMBL/GenBank/DDBJ whole genome shotgun (WGS) entry which is preliminary data.</text>
</comment>
<name>A0A7J7KHW2_BUGNE</name>
<evidence type="ECO:0000313" key="2">
    <source>
        <dbReference type="EMBL" id="KAF6038260.1"/>
    </source>
</evidence>
<reference evidence="2" key="1">
    <citation type="submission" date="2020-06" db="EMBL/GenBank/DDBJ databases">
        <title>Draft genome of Bugula neritina, a colonial animal packing powerful symbionts and potential medicines.</title>
        <authorList>
            <person name="Rayko M."/>
        </authorList>
    </citation>
    <scope>NUCLEOTIDE SEQUENCE [LARGE SCALE GENOMIC DNA]</scope>
    <source>
        <strain evidence="2">Kwan_BN1</strain>
    </source>
</reference>
<keyword evidence="1" id="KW-0732">Signal</keyword>
<proteinExistence type="predicted"/>
<accession>A0A7J7KHW2</accession>
<protein>
    <recommendedName>
        <fullName evidence="4">Secreted protein</fullName>
    </recommendedName>
</protein>
<keyword evidence="3" id="KW-1185">Reference proteome</keyword>
<evidence type="ECO:0008006" key="4">
    <source>
        <dbReference type="Google" id="ProtNLM"/>
    </source>
</evidence>
<dbReference type="AlphaFoldDB" id="A0A7J7KHW2"/>
<dbReference type="Proteomes" id="UP000593567">
    <property type="component" value="Unassembled WGS sequence"/>
</dbReference>
<evidence type="ECO:0000256" key="1">
    <source>
        <dbReference type="SAM" id="SignalP"/>
    </source>
</evidence>
<organism evidence="2 3">
    <name type="scientific">Bugula neritina</name>
    <name type="common">Brown bryozoan</name>
    <name type="synonym">Sertularia neritina</name>
    <dbReference type="NCBI Taxonomy" id="10212"/>
    <lineage>
        <taxon>Eukaryota</taxon>
        <taxon>Metazoa</taxon>
        <taxon>Spiralia</taxon>
        <taxon>Lophotrochozoa</taxon>
        <taxon>Bryozoa</taxon>
        <taxon>Gymnolaemata</taxon>
        <taxon>Cheilostomatida</taxon>
        <taxon>Flustrina</taxon>
        <taxon>Buguloidea</taxon>
        <taxon>Bugulidae</taxon>
        <taxon>Bugula</taxon>
    </lineage>
</organism>
<feature type="chain" id="PRO_5029534284" description="Secreted protein" evidence="1">
    <location>
        <begin position="30"/>
        <end position="80"/>
    </location>
</feature>
<sequence>MSYLQLTLFMLLLCRLGFWAAIALPHAESTQCSYPHEPPVNNVYFPITSSSYYASCNDWALSTKNNDLVDSTRLFSQNRV</sequence>